<dbReference type="PANTHER" id="PTHR12483:SF115">
    <property type="entry name" value="COPPER TRANSPORT PROTEIN"/>
    <property type="match status" value="1"/>
</dbReference>
<keyword evidence="2 6" id="KW-0812">Transmembrane</keyword>
<evidence type="ECO:0000256" key="1">
    <source>
        <dbReference type="ARBA" id="ARBA00006921"/>
    </source>
</evidence>
<keyword evidence="8" id="KW-1185">Reference proteome</keyword>
<feature type="non-terminal residue" evidence="7">
    <location>
        <position position="100"/>
    </location>
</feature>
<evidence type="ECO:0000256" key="3">
    <source>
        <dbReference type="ARBA" id="ARBA00022796"/>
    </source>
</evidence>
<keyword evidence="6" id="KW-0813">Transport</keyword>
<evidence type="ECO:0000256" key="4">
    <source>
        <dbReference type="ARBA" id="ARBA00022989"/>
    </source>
</evidence>
<evidence type="ECO:0000313" key="7">
    <source>
        <dbReference type="EMBL" id="GFR45645.1"/>
    </source>
</evidence>
<dbReference type="EMBL" id="BMAR01000010">
    <property type="protein sequence ID" value="GFR45645.1"/>
    <property type="molecule type" value="Genomic_DNA"/>
</dbReference>
<gene>
    <name evidence="7" type="ORF">Agub_g7055</name>
</gene>
<comment type="similarity">
    <text evidence="1 6">Belongs to the copper transporter (Ctr) (TC 1.A.56) family. SLC31A subfamily.</text>
</comment>
<accession>A0AAD3DPH0</accession>
<keyword evidence="4 6" id="KW-1133">Transmembrane helix</keyword>
<dbReference type="PANTHER" id="PTHR12483">
    <property type="entry name" value="SOLUTE CARRIER FAMILY 31 COPPER TRANSPORTERS"/>
    <property type="match status" value="1"/>
</dbReference>
<dbReference type="Pfam" id="PF04145">
    <property type="entry name" value="Ctr"/>
    <property type="match status" value="1"/>
</dbReference>
<keyword evidence="5 6" id="KW-0472">Membrane</keyword>
<organism evidence="7 8">
    <name type="scientific">Astrephomene gubernaculifera</name>
    <dbReference type="NCBI Taxonomy" id="47775"/>
    <lineage>
        <taxon>Eukaryota</taxon>
        <taxon>Viridiplantae</taxon>
        <taxon>Chlorophyta</taxon>
        <taxon>core chlorophytes</taxon>
        <taxon>Chlorophyceae</taxon>
        <taxon>CS clade</taxon>
        <taxon>Chlamydomonadales</taxon>
        <taxon>Astrephomenaceae</taxon>
        <taxon>Astrephomene</taxon>
    </lineage>
</organism>
<dbReference type="InterPro" id="IPR007274">
    <property type="entry name" value="Cop_transporter"/>
</dbReference>
<dbReference type="AlphaFoldDB" id="A0AAD3DPH0"/>
<comment type="caution">
    <text evidence="7">The sequence shown here is derived from an EMBL/GenBank/DDBJ whole genome shotgun (WGS) entry which is preliminary data.</text>
</comment>
<protein>
    <recommendedName>
        <fullName evidence="6">Copper transport protein</fullName>
    </recommendedName>
</protein>
<keyword evidence="6" id="KW-0186">Copper</keyword>
<evidence type="ECO:0000256" key="5">
    <source>
        <dbReference type="ARBA" id="ARBA00023136"/>
    </source>
</evidence>
<evidence type="ECO:0000256" key="6">
    <source>
        <dbReference type="RuleBase" id="RU367022"/>
    </source>
</evidence>
<feature type="transmembrane region" description="Helical" evidence="6">
    <location>
        <begin position="35"/>
        <end position="54"/>
    </location>
</feature>
<evidence type="ECO:0000256" key="2">
    <source>
        <dbReference type="ARBA" id="ARBA00022692"/>
    </source>
</evidence>
<sequence>TGGQVLFNSLICFLTILVMTLDMFTMLIAMTFNGAYFAAVVLGYGLGALFFGHLRENYQRHLAQNGSLPPPTTCGGVETSHCAGAYACEDCAPVAGEKKV</sequence>
<name>A0AAD3DPH0_9CHLO</name>
<keyword evidence="3 6" id="KW-0187">Copper transport</keyword>
<dbReference type="Proteomes" id="UP001054857">
    <property type="component" value="Unassembled WGS sequence"/>
</dbReference>
<feature type="transmembrane region" description="Helical" evidence="6">
    <location>
        <begin position="7"/>
        <end position="29"/>
    </location>
</feature>
<keyword evidence="6" id="KW-0406">Ion transport</keyword>
<comment type="subcellular location">
    <subcellularLocation>
        <location evidence="6">Membrane</location>
        <topology evidence="6">Multi-pass membrane protein</topology>
    </subcellularLocation>
</comment>
<evidence type="ECO:0000313" key="8">
    <source>
        <dbReference type="Proteomes" id="UP001054857"/>
    </source>
</evidence>
<dbReference type="GO" id="GO:0016020">
    <property type="term" value="C:membrane"/>
    <property type="evidence" value="ECO:0007669"/>
    <property type="project" value="UniProtKB-SubCell"/>
</dbReference>
<reference evidence="7 8" key="1">
    <citation type="journal article" date="2021" name="Sci. Rep.">
        <title>Genome sequencing of the multicellular alga Astrephomene provides insights into convergent evolution of germ-soma differentiation.</title>
        <authorList>
            <person name="Yamashita S."/>
            <person name="Yamamoto K."/>
            <person name="Matsuzaki R."/>
            <person name="Suzuki S."/>
            <person name="Yamaguchi H."/>
            <person name="Hirooka S."/>
            <person name="Minakuchi Y."/>
            <person name="Miyagishima S."/>
            <person name="Kawachi M."/>
            <person name="Toyoda A."/>
            <person name="Nozaki H."/>
        </authorList>
    </citation>
    <scope>NUCLEOTIDE SEQUENCE [LARGE SCALE GENOMIC DNA]</scope>
    <source>
        <strain evidence="7 8">NIES-4017</strain>
    </source>
</reference>
<proteinExistence type="inferred from homology"/>
<dbReference type="GO" id="GO:0005375">
    <property type="term" value="F:copper ion transmembrane transporter activity"/>
    <property type="evidence" value="ECO:0007669"/>
    <property type="project" value="UniProtKB-UniRule"/>
</dbReference>